<dbReference type="GO" id="GO:0016192">
    <property type="term" value="P:vesicle-mediated transport"/>
    <property type="evidence" value="ECO:0007669"/>
    <property type="project" value="UniProtKB-KW"/>
</dbReference>
<keyword evidence="3 7" id="KW-0813">Transport</keyword>
<feature type="compositionally biased region" description="Low complexity" evidence="8">
    <location>
        <begin position="533"/>
        <end position="543"/>
    </location>
</feature>
<dbReference type="PANTHER" id="PTHR13402:SF6">
    <property type="entry name" value="SECRETORY 16, ISOFORM I"/>
    <property type="match status" value="1"/>
</dbReference>
<evidence type="ECO:0000259" key="9">
    <source>
        <dbReference type="Pfam" id="PF12931"/>
    </source>
</evidence>
<feature type="compositionally biased region" description="Low complexity" evidence="8">
    <location>
        <begin position="1294"/>
        <end position="1304"/>
    </location>
</feature>
<dbReference type="Proteomes" id="UP000054018">
    <property type="component" value="Unassembled WGS sequence"/>
</dbReference>
<evidence type="ECO:0000256" key="2">
    <source>
        <dbReference type="ARBA" id="ARBA00005927"/>
    </source>
</evidence>
<keyword evidence="12" id="KW-1185">Reference proteome</keyword>
<keyword evidence="7" id="KW-0653">Protein transport</keyword>
<feature type="compositionally biased region" description="Polar residues" evidence="8">
    <location>
        <begin position="224"/>
        <end position="239"/>
    </location>
</feature>
<feature type="domain" description="Sec16 central conserved" evidence="10">
    <location>
        <begin position="741"/>
        <end position="875"/>
    </location>
</feature>
<evidence type="ECO:0000256" key="8">
    <source>
        <dbReference type="SAM" id="MobiDB-lite"/>
    </source>
</evidence>
<feature type="compositionally biased region" description="Polar residues" evidence="8">
    <location>
        <begin position="387"/>
        <end position="400"/>
    </location>
</feature>
<comment type="similarity">
    <text evidence="2 7">Belongs to the SEC16 family.</text>
</comment>
<dbReference type="STRING" id="765257.A0A0C9ZPB0"/>
<feature type="compositionally biased region" description="Polar residues" evidence="8">
    <location>
        <begin position="546"/>
        <end position="562"/>
    </location>
</feature>
<feature type="compositionally biased region" description="Low complexity" evidence="8">
    <location>
        <begin position="1548"/>
        <end position="1561"/>
    </location>
</feature>
<dbReference type="OrthoDB" id="8918678at2759"/>
<feature type="compositionally biased region" description="Polar residues" evidence="8">
    <location>
        <begin position="435"/>
        <end position="460"/>
    </location>
</feature>
<dbReference type="EMBL" id="KN833685">
    <property type="protein sequence ID" value="KIK31186.1"/>
    <property type="molecule type" value="Genomic_DNA"/>
</dbReference>
<feature type="compositionally biased region" description="Polar residues" evidence="8">
    <location>
        <begin position="1345"/>
        <end position="1354"/>
    </location>
</feature>
<evidence type="ECO:0000256" key="6">
    <source>
        <dbReference type="ARBA" id="ARBA00024687"/>
    </source>
</evidence>
<dbReference type="Pfam" id="PF12932">
    <property type="entry name" value="Sec16"/>
    <property type="match status" value="1"/>
</dbReference>
<feature type="compositionally biased region" description="Polar residues" evidence="8">
    <location>
        <begin position="1428"/>
        <end position="1437"/>
    </location>
</feature>
<feature type="region of interest" description="Disordered" evidence="8">
    <location>
        <begin position="113"/>
        <end position="307"/>
    </location>
</feature>
<feature type="compositionally biased region" description="Polar residues" evidence="8">
    <location>
        <begin position="612"/>
        <end position="640"/>
    </location>
</feature>
<feature type="region of interest" description="Disordered" evidence="8">
    <location>
        <begin position="369"/>
        <end position="400"/>
    </location>
</feature>
<evidence type="ECO:0000256" key="4">
    <source>
        <dbReference type="ARBA" id="ARBA00022824"/>
    </source>
</evidence>
<dbReference type="InterPro" id="IPR024298">
    <property type="entry name" value="Sec16_Sec23-bd"/>
</dbReference>
<feature type="compositionally biased region" description="Basic and acidic residues" evidence="8">
    <location>
        <begin position="1517"/>
        <end position="1527"/>
    </location>
</feature>
<dbReference type="CDD" id="cd09233">
    <property type="entry name" value="ACE1-Sec16-like"/>
    <property type="match status" value="1"/>
</dbReference>
<feature type="compositionally biased region" description="Pro residues" evidence="8">
    <location>
        <begin position="206"/>
        <end position="216"/>
    </location>
</feature>
<dbReference type="PANTHER" id="PTHR13402">
    <property type="entry name" value="RGPR-RELATED"/>
    <property type="match status" value="1"/>
</dbReference>
<feature type="compositionally biased region" description="Basic and acidic residues" evidence="8">
    <location>
        <begin position="134"/>
        <end position="147"/>
    </location>
</feature>
<dbReference type="Pfam" id="PF12931">
    <property type="entry name" value="TPR_Sec16"/>
    <property type="match status" value="1"/>
</dbReference>
<evidence type="ECO:0000313" key="12">
    <source>
        <dbReference type="Proteomes" id="UP000054018"/>
    </source>
</evidence>
<feature type="compositionally biased region" description="Low complexity" evidence="8">
    <location>
        <begin position="1442"/>
        <end position="1453"/>
    </location>
</feature>
<feature type="compositionally biased region" description="Low complexity" evidence="8">
    <location>
        <begin position="1483"/>
        <end position="1495"/>
    </location>
</feature>
<feature type="region of interest" description="Disordered" evidence="8">
    <location>
        <begin position="1475"/>
        <end position="1563"/>
    </location>
</feature>
<proteinExistence type="inferred from homology"/>
<feature type="region of interest" description="Disordered" evidence="8">
    <location>
        <begin position="1409"/>
        <end position="1453"/>
    </location>
</feature>
<dbReference type="GO" id="GO:0006914">
    <property type="term" value="P:autophagy"/>
    <property type="evidence" value="ECO:0007669"/>
    <property type="project" value="UniProtKB-KW"/>
</dbReference>
<reference evidence="12" key="2">
    <citation type="submission" date="2015-01" db="EMBL/GenBank/DDBJ databases">
        <title>Evolutionary Origins and Diversification of the Mycorrhizal Mutualists.</title>
        <authorList>
            <consortium name="DOE Joint Genome Institute"/>
            <consortium name="Mycorrhizal Genomics Consortium"/>
            <person name="Kohler A."/>
            <person name="Kuo A."/>
            <person name="Nagy L.G."/>
            <person name="Floudas D."/>
            <person name="Copeland A."/>
            <person name="Barry K.W."/>
            <person name="Cichocki N."/>
            <person name="Veneault-Fourrey C."/>
            <person name="LaButti K."/>
            <person name="Lindquist E.A."/>
            <person name="Lipzen A."/>
            <person name="Lundell T."/>
            <person name="Morin E."/>
            <person name="Murat C."/>
            <person name="Riley R."/>
            <person name="Ohm R."/>
            <person name="Sun H."/>
            <person name="Tunlid A."/>
            <person name="Henrissat B."/>
            <person name="Grigoriev I.V."/>
            <person name="Hibbett D.S."/>
            <person name="Martin F."/>
        </authorList>
    </citation>
    <scope>NUCLEOTIDE SEQUENCE [LARGE SCALE GENOMIC DNA]</scope>
    <source>
        <strain evidence="12">441</strain>
    </source>
</reference>
<dbReference type="GO" id="GO:0070971">
    <property type="term" value="C:endoplasmic reticulum exit site"/>
    <property type="evidence" value="ECO:0007669"/>
    <property type="project" value="TreeGrafter"/>
</dbReference>
<name>A0A0C9ZPB0_9AGAM</name>
<feature type="region of interest" description="Disordered" evidence="8">
    <location>
        <begin position="78"/>
        <end position="100"/>
    </location>
</feature>
<dbReference type="GO" id="GO:0015031">
    <property type="term" value="P:protein transport"/>
    <property type="evidence" value="ECO:0007669"/>
    <property type="project" value="UniProtKB-KW"/>
</dbReference>
<keyword evidence="5 7" id="KW-0931">ER-Golgi transport</keyword>
<organism evidence="11 12">
    <name type="scientific">Pisolithus microcarpus 441</name>
    <dbReference type="NCBI Taxonomy" id="765257"/>
    <lineage>
        <taxon>Eukaryota</taxon>
        <taxon>Fungi</taxon>
        <taxon>Dikarya</taxon>
        <taxon>Basidiomycota</taxon>
        <taxon>Agaricomycotina</taxon>
        <taxon>Agaricomycetes</taxon>
        <taxon>Agaricomycetidae</taxon>
        <taxon>Boletales</taxon>
        <taxon>Sclerodermatineae</taxon>
        <taxon>Pisolithaceae</taxon>
        <taxon>Pisolithus</taxon>
    </lineage>
</organism>
<evidence type="ECO:0000256" key="5">
    <source>
        <dbReference type="ARBA" id="ARBA00022892"/>
    </source>
</evidence>
<dbReference type="GO" id="GO:0070973">
    <property type="term" value="P:protein localization to endoplasmic reticulum exit site"/>
    <property type="evidence" value="ECO:0007669"/>
    <property type="project" value="TreeGrafter"/>
</dbReference>
<keyword evidence="4 7" id="KW-0256">Endoplasmic reticulum</keyword>
<feature type="compositionally biased region" description="Polar residues" evidence="8">
    <location>
        <begin position="122"/>
        <end position="133"/>
    </location>
</feature>
<feature type="region of interest" description="Disordered" evidence="8">
    <location>
        <begin position="1289"/>
        <end position="1389"/>
    </location>
</feature>
<feature type="region of interest" description="Disordered" evidence="8">
    <location>
        <begin position="1"/>
        <end position="57"/>
    </location>
</feature>
<feature type="compositionally biased region" description="Polar residues" evidence="8">
    <location>
        <begin position="85"/>
        <end position="100"/>
    </location>
</feature>
<feature type="domain" description="Sec16 Sec23-binding" evidence="9">
    <location>
        <begin position="948"/>
        <end position="1290"/>
    </location>
</feature>
<evidence type="ECO:0000313" key="11">
    <source>
        <dbReference type="EMBL" id="KIK31186.1"/>
    </source>
</evidence>
<feature type="region of interest" description="Disordered" evidence="8">
    <location>
        <begin position="415"/>
        <end position="648"/>
    </location>
</feature>
<evidence type="ECO:0000259" key="10">
    <source>
        <dbReference type="Pfam" id="PF12932"/>
    </source>
</evidence>
<protein>
    <recommendedName>
        <fullName evidence="7">Protein transport protein sec16</fullName>
    </recommendedName>
</protein>
<comment type="subcellular location">
    <subcellularLocation>
        <location evidence="1">Endoplasmic reticulum membrane</location>
        <topology evidence="1">Peripheral membrane protein</topology>
        <orientation evidence="1">Cytoplasmic side</orientation>
    </subcellularLocation>
</comment>
<dbReference type="GO" id="GO:0005789">
    <property type="term" value="C:endoplasmic reticulum membrane"/>
    <property type="evidence" value="ECO:0007669"/>
    <property type="project" value="UniProtKB-SubCell"/>
</dbReference>
<reference evidence="11 12" key="1">
    <citation type="submission" date="2014-04" db="EMBL/GenBank/DDBJ databases">
        <authorList>
            <consortium name="DOE Joint Genome Institute"/>
            <person name="Kuo A."/>
            <person name="Kohler A."/>
            <person name="Costa M.D."/>
            <person name="Nagy L.G."/>
            <person name="Floudas D."/>
            <person name="Copeland A."/>
            <person name="Barry K.W."/>
            <person name="Cichocki N."/>
            <person name="Veneault-Fourrey C."/>
            <person name="LaButti K."/>
            <person name="Lindquist E.A."/>
            <person name="Lipzen A."/>
            <person name="Lundell T."/>
            <person name="Morin E."/>
            <person name="Murat C."/>
            <person name="Sun H."/>
            <person name="Tunlid A."/>
            <person name="Henrissat B."/>
            <person name="Grigoriev I.V."/>
            <person name="Hibbett D.S."/>
            <person name="Martin F."/>
            <person name="Nordberg H.P."/>
            <person name="Cantor M.N."/>
            <person name="Hua S.X."/>
        </authorList>
    </citation>
    <scope>NUCLEOTIDE SEQUENCE [LARGE SCALE GENOMIC DNA]</scope>
    <source>
        <strain evidence="11 12">441</strain>
    </source>
</reference>
<feature type="compositionally biased region" description="Low complexity" evidence="8">
    <location>
        <begin position="1617"/>
        <end position="1628"/>
    </location>
</feature>
<dbReference type="InterPro" id="IPR024340">
    <property type="entry name" value="Sec16_CCD"/>
</dbReference>
<sequence>MSSVEAAASLFGSEGDAGPDPFAVIGNEDADTMQAAESNIEQQLTEDAQYDTSSCSVDMGQDASSLFAEQMYPDAQASGHDAWSLTPSQDSNAQVNGTHGPYVQQQSWYSDVRSTGYEPRSVHTSQPVRNAFTSDHDPCRPSSEGHHQPPSAPSYVQAQSTYDPYKPSTTTAYTHHTPAVSRAQTTHESYKPISRSVSSPYAPTSVAPPPAPPPQPVAEGNTPPVATTAASYRPKTSNAYDPPLPPPRVTKRAVSARTPRSASPAIGHHTHGQTVAPPVPPLPPTVTNARNGSSSTPAGPPPRPAFQQQAVGLHGHTENYGPMPYQNGLTCVPPSVKESDPQLWEHPVSRQVPSVRSTLVSNTYTPDLSQVTYSGNVTEDPPRHVSNDSLTGNTLETNGAPQVHDVVGEQLESQTVYTSEDMPWRDPEDGGSESRFPQSDAVSSSTWQPASAQYGGSSVSGYPPHQPAKSLLNGSSREQGLVPAGSSADDFIQDAGGVPAASHLGRLSHRQGSSVPNGRASPGTYSGHARTASSGSSISSLRSPVNRVSSPLRNAVNSNGHDPNTPAHVARAVHPYDPPSYASVQRSSSRASVRSLNNQATAASNIHGPISHNINTDATDRSTSAPGRTTSPSTLRSQPSAMDPYAPSRTITANATSQFRGRQPLGGPALVSGPVASDIHQPRNEFGLASQAYLGEHNSFGSVPAYGISPETHTSVSRPAYAPSPSLLGSNDPLGRVSARAPIVSFGFGGKLVTCFHGSADLSTGFDVALSARRTTNIAIREVHKVLPEYALEPQALLYPGPLFSDPGSPVTSLVRTGMSSNLKTKKARVIKFLEERAVELSRGATYAHEGFERRKVEDKLALVQVLKVMVEHDGVLYGSPQIDAAVRAALVPYIGGNLTEAGKESSAALSASTFTPPFADGYSTSLPATNETPISVTATRPSALDKIQEFLVRGERRQAYHYALDEKLWAHAMVISSSIDKEAWKEVVGEFLKAELGVHDPQHALVTRGNDNVPLRTSGRECLRVVYSLFSGQGPAAIQELVPINLLSRAPASLQAPAPHLPHTTPMSPNFPSTAAAAQVPSESLLKWPEIVASALTNVSNPEWSAAITALGDYLLSHQQVEAAHVCYMLSPQTSIIGGVGSPSARIILLGSQSPHSKPTFCKDFDATIFSEILEFAFSLKATPKGQEPFLGFPHLQTYKLIRAVYLAEIGHVQAASRYCEAITASMSRPSPYFNPMMVGQLRSLAERLIGAPDVDKSGSWISGKVNKPSLDGIGSWLEGRLTKFIAGESDEPSPSATSAPSTFFGPVPHGSLSSAATSASSSPPPTMPNGQFAPAQPPRRTGSAMSLPSTQPYAPIDRASSAMEQHRPVHSASPAPPKTAPLQSFYPFSPYTPPTNGHAATYVSAYGSGSSSRKNSLEVTPEESAPGSSLPQQEQARQESGGWWDSLSSADSSATPVATSFVKVDGVPSTGGGLVSLMDDPALSATPSPSAAPRRLDTTFEDDEDDLGLSNNALKKPEESAKPVEGHSPSPTPPQEPTVQTEDKSASSPTTHAAASGGSWFSRFWKRSEIPGPVKANLGEETSFYYDKELKRWVNKKAGAEGAQPVAPAPPPPARAQTASPSQARRPTTGGPPIAPPLARTASAIDLTNPKLSTRPRSNLVPPEVAAMPTTPNLDLGAGIAPPTGRPRSQATKKNVRNRYVDVFQQEAGAGAA</sequence>
<dbReference type="GO" id="GO:0012507">
    <property type="term" value="C:ER to Golgi transport vesicle membrane"/>
    <property type="evidence" value="ECO:0007669"/>
    <property type="project" value="TreeGrafter"/>
</dbReference>
<feature type="compositionally biased region" description="Polar residues" evidence="8">
    <location>
        <begin position="35"/>
        <end position="56"/>
    </location>
</feature>
<evidence type="ECO:0000256" key="1">
    <source>
        <dbReference type="ARBA" id="ARBA00004397"/>
    </source>
</evidence>
<keyword evidence="7" id="KW-0472">Membrane</keyword>
<keyword evidence="7" id="KW-0072">Autophagy</keyword>
<feature type="compositionally biased region" description="Low complexity" evidence="8">
    <location>
        <begin position="580"/>
        <end position="595"/>
    </location>
</feature>
<dbReference type="HOGENOM" id="CLU_001760_0_0_1"/>
<evidence type="ECO:0000256" key="3">
    <source>
        <dbReference type="ARBA" id="ARBA00022448"/>
    </source>
</evidence>
<dbReference type="Gene3D" id="1.25.40.1030">
    <property type="match status" value="1"/>
</dbReference>
<feature type="compositionally biased region" description="Polar residues" evidence="8">
    <location>
        <begin position="288"/>
        <end position="297"/>
    </location>
</feature>
<dbReference type="GO" id="GO:0007030">
    <property type="term" value="P:Golgi organization"/>
    <property type="evidence" value="ECO:0007669"/>
    <property type="project" value="TreeGrafter"/>
</dbReference>
<feature type="region of interest" description="Disordered" evidence="8">
    <location>
        <begin position="1599"/>
        <end position="1698"/>
    </location>
</feature>
<feature type="compositionally biased region" description="Low complexity" evidence="8">
    <location>
        <begin position="196"/>
        <end position="205"/>
    </location>
</feature>
<feature type="compositionally biased region" description="Polar residues" evidence="8">
    <location>
        <begin position="154"/>
        <end position="174"/>
    </location>
</feature>
<accession>A0A0C9ZPB0</accession>
<feature type="compositionally biased region" description="Polar residues" evidence="8">
    <location>
        <begin position="1409"/>
        <end position="1420"/>
    </location>
</feature>
<evidence type="ECO:0000256" key="7">
    <source>
        <dbReference type="RuleBase" id="RU364101"/>
    </source>
</evidence>
<gene>
    <name evidence="11" type="ORF">PISMIDRAFT_5709</name>
</gene>
<comment type="function">
    <text evidence="6 7">Involved in the initiation of assembly of the COPII coat required for the formation of transport vesicles from the endoplasmic reticulum (ER) and the selection of cargo molecules. Also involved in autophagy.</text>
</comment>